<dbReference type="EMBL" id="JAAGWQ010000059">
    <property type="protein sequence ID" value="KAF5672561.1"/>
    <property type="molecule type" value="Genomic_DNA"/>
</dbReference>
<organism evidence="2 3">
    <name type="scientific">Fusarium heterosporum</name>
    <dbReference type="NCBI Taxonomy" id="42747"/>
    <lineage>
        <taxon>Eukaryota</taxon>
        <taxon>Fungi</taxon>
        <taxon>Dikarya</taxon>
        <taxon>Ascomycota</taxon>
        <taxon>Pezizomycotina</taxon>
        <taxon>Sordariomycetes</taxon>
        <taxon>Hypocreomycetidae</taxon>
        <taxon>Hypocreales</taxon>
        <taxon>Nectriaceae</taxon>
        <taxon>Fusarium</taxon>
        <taxon>Fusarium heterosporum species complex</taxon>
    </lineage>
</organism>
<feature type="signal peptide" evidence="1">
    <location>
        <begin position="1"/>
        <end position="17"/>
    </location>
</feature>
<gene>
    <name evidence="2" type="ORF">FHETE_3695</name>
</gene>
<evidence type="ECO:0000313" key="2">
    <source>
        <dbReference type="EMBL" id="KAF5672561.1"/>
    </source>
</evidence>
<keyword evidence="1" id="KW-0732">Signal</keyword>
<name>A0A8H5TMF5_FUSHE</name>
<keyword evidence="3" id="KW-1185">Reference proteome</keyword>
<evidence type="ECO:0000313" key="3">
    <source>
        <dbReference type="Proteomes" id="UP000567885"/>
    </source>
</evidence>
<accession>A0A8H5TMF5</accession>
<dbReference type="Proteomes" id="UP000567885">
    <property type="component" value="Unassembled WGS sequence"/>
</dbReference>
<sequence>MHFTKIAILATAGLVAAEQAAPQVTQPAVLRRDLPDDIKSWAESKASAAGGHASDAEDWVKSHASEAYQWASEKGGDAKSWAGEQATDAKEKYSTAISAAESKFDAAQSKASTALSDAKASASAAANDDNAAVNLGGQAGVVAMMAALGATAFGFLLI</sequence>
<feature type="chain" id="PRO_5034049118" evidence="1">
    <location>
        <begin position="18"/>
        <end position="158"/>
    </location>
</feature>
<evidence type="ECO:0000256" key="1">
    <source>
        <dbReference type="SAM" id="SignalP"/>
    </source>
</evidence>
<dbReference type="AlphaFoldDB" id="A0A8H5TMF5"/>
<comment type="caution">
    <text evidence="2">The sequence shown here is derived from an EMBL/GenBank/DDBJ whole genome shotgun (WGS) entry which is preliminary data.</text>
</comment>
<reference evidence="2 3" key="1">
    <citation type="submission" date="2020-05" db="EMBL/GenBank/DDBJ databases">
        <title>Identification and distribution of gene clusters putatively required for synthesis of sphingolipid metabolism inhibitors in phylogenetically diverse species of the filamentous fungus Fusarium.</title>
        <authorList>
            <person name="Kim H.-S."/>
            <person name="Busman M."/>
            <person name="Brown D.W."/>
            <person name="Divon H."/>
            <person name="Uhlig S."/>
            <person name="Proctor R.H."/>
        </authorList>
    </citation>
    <scope>NUCLEOTIDE SEQUENCE [LARGE SCALE GENOMIC DNA]</scope>
    <source>
        <strain evidence="2 3">NRRL 20693</strain>
    </source>
</reference>
<protein>
    <submittedName>
        <fullName evidence="2">Uncharacterized protein</fullName>
    </submittedName>
</protein>
<proteinExistence type="predicted"/>
<dbReference type="OrthoDB" id="5092743at2759"/>